<evidence type="ECO:0000256" key="5">
    <source>
        <dbReference type="ARBA" id="ARBA00022540"/>
    </source>
</evidence>
<dbReference type="HOGENOM" id="CLU_128343_0_0_1"/>
<name>G0VB13_NAUCA</name>
<dbReference type="OMA" id="GRPKVKH"/>
<dbReference type="STRING" id="1064592.G0VB13"/>
<dbReference type="GO" id="GO:0005737">
    <property type="term" value="C:cytoplasm"/>
    <property type="evidence" value="ECO:0007669"/>
    <property type="project" value="UniProtKB-SubCell"/>
</dbReference>
<evidence type="ECO:0000256" key="7">
    <source>
        <dbReference type="ARBA" id="ARBA00022845"/>
    </source>
</evidence>
<evidence type="ECO:0000256" key="4">
    <source>
        <dbReference type="ARBA" id="ARBA00022490"/>
    </source>
</evidence>
<dbReference type="GO" id="GO:0045727">
    <property type="term" value="P:positive regulation of translation"/>
    <property type="evidence" value="ECO:0007669"/>
    <property type="project" value="EnsemblFungi"/>
</dbReference>
<keyword evidence="7 10" id="KW-0810">Translation regulation</keyword>
<feature type="region of interest" description="Disordered" evidence="11">
    <location>
        <begin position="52"/>
        <end position="80"/>
    </location>
</feature>
<evidence type="ECO:0000313" key="12">
    <source>
        <dbReference type="EMBL" id="CCC68136.1"/>
    </source>
</evidence>
<evidence type="ECO:0000256" key="11">
    <source>
        <dbReference type="SAM" id="MobiDB-lite"/>
    </source>
</evidence>
<feature type="compositionally biased region" description="Polar residues" evidence="11">
    <location>
        <begin position="123"/>
        <end position="132"/>
    </location>
</feature>
<evidence type="ECO:0000256" key="10">
    <source>
        <dbReference type="RuleBase" id="RU363005"/>
    </source>
</evidence>
<dbReference type="InterPro" id="IPR031456">
    <property type="entry name" value="Caf20"/>
</dbReference>
<reference key="2">
    <citation type="submission" date="2011-08" db="EMBL/GenBank/DDBJ databases">
        <title>Genome sequence of Naumovozyma castellii.</title>
        <authorList>
            <person name="Gordon J.L."/>
            <person name="Armisen D."/>
            <person name="Proux-Wera E."/>
            <person name="OhEigeartaigh S.S."/>
            <person name="Byrne K.P."/>
            <person name="Wolfe K.H."/>
        </authorList>
    </citation>
    <scope>NUCLEOTIDE SEQUENCE</scope>
    <source>
        <strain>Type strain:CBS 4309</strain>
    </source>
</reference>
<dbReference type="GO" id="GO:0030447">
    <property type="term" value="P:filamentous growth"/>
    <property type="evidence" value="ECO:0007669"/>
    <property type="project" value="EnsemblFungi"/>
</dbReference>
<keyword evidence="8 10" id="KW-0648">Protein biosynthesis</keyword>
<feature type="region of interest" description="Disordered" evidence="11">
    <location>
        <begin position="115"/>
        <end position="137"/>
    </location>
</feature>
<comment type="function">
    <text evidence="10">Acts as an inhibitor of cap-dependent translation. Competes with eIF4G1 and EAP1 for binding to eIF4E and interferes with the formation of the eIF4F complex, inhibiting translation and stabilizing mRNA.</text>
</comment>
<evidence type="ECO:0000256" key="8">
    <source>
        <dbReference type="ARBA" id="ARBA00022917"/>
    </source>
</evidence>
<sequence>MYKYTIDELLHLKPSETMTPNFDAVEFRSIIEKVKQLLALREEEFHSAHPLGYRRRSSHHHGRPKVKHNKPKVTTDEDGWSTLETKKSEDEEGAIAVDGEKPFIATATSASSIAQETMKVKPNNKNISSSRPADTKDIVADKQIHGFNTFAALESDDDE</sequence>
<evidence type="ECO:0000256" key="3">
    <source>
        <dbReference type="ARBA" id="ARBA00020270"/>
    </source>
</evidence>
<dbReference type="KEGG" id="ncs:NCAS_0B00520"/>
<keyword evidence="5 10" id="KW-0396">Initiation factor</keyword>
<dbReference type="InParanoid" id="G0VB13"/>
<reference evidence="12 13" key="1">
    <citation type="journal article" date="2011" name="Proc. Natl. Acad. Sci. U.S.A.">
        <title>Evolutionary erosion of yeast sex chromosomes by mating-type switching accidents.</title>
        <authorList>
            <person name="Gordon J.L."/>
            <person name="Armisen D."/>
            <person name="Proux-Wera E."/>
            <person name="Oheigeartaigh S.S."/>
            <person name="Byrne K.P."/>
            <person name="Wolfe K.H."/>
        </authorList>
    </citation>
    <scope>NUCLEOTIDE SEQUENCE [LARGE SCALE GENOMIC DNA]</scope>
    <source>
        <strain evidence="13">ATCC 76901 / BCRC 22586 / CBS 4309 / NBRC 1992 / NRRL Y-12630</strain>
    </source>
</reference>
<dbReference type="Proteomes" id="UP000001640">
    <property type="component" value="Chromosome 2"/>
</dbReference>
<evidence type="ECO:0000256" key="6">
    <source>
        <dbReference type="ARBA" id="ARBA00022553"/>
    </source>
</evidence>
<evidence type="ECO:0000313" key="13">
    <source>
        <dbReference type="Proteomes" id="UP000001640"/>
    </source>
</evidence>
<dbReference type="eggNOG" id="ENOG502S2E7">
    <property type="taxonomic scope" value="Eukaryota"/>
</dbReference>
<accession>G0VB13</accession>
<dbReference type="EMBL" id="HE576753">
    <property type="protein sequence ID" value="CCC68136.1"/>
    <property type="molecule type" value="Genomic_DNA"/>
</dbReference>
<evidence type="ECO:0000256" key="9">
    <source>
        <dbReference type="ARBA" id="ARBA00023193"/>
    </source>
</evidence>
<dbReference type="GeneID" id="96901700"/>
<keyword evidence="6" id="KW-0597">Phosphoprotein</keyword>
<dbReference type="GO" id="GO:0010606">
    <property type="term" value="P:positive regulation of cytoplasmic mRNA processing body assembly"/>
    <property type="evidence" value="ECO:0007669"/>
    <property type="project" value="EnsemblFungi"/>
</dbReference>
<organism evidence="12 13">
    <name type="scientific">Naumovozyma castellii</name>
    <name type="common">Yeast</name>
    <name type="synonym">Saccharomyces castellii</name>
    <dbReference type="NCBI Taxonomy" id="27288"/>
    <lineage>
        <taxon>Eukaryota</taxon>
        <taxon>Fungi</taxon>
        <taxon>Dikarya</taxon>
        <taxon>Ascomycota</taxon>
        <taxon>Saccharomycotina</taxon>
        <taxon>Saccharomycetes</taxon>
        <taxon>Saccharomycetales</taxon>
        <taxon>Saccharomycetaceae</taxon>
        <taxon>Naumovozyma</taxon>
    </lineage>
</organism>
<keyword evidence="4 10" id="KW-0963">Cytoplasm</keyword>
<proteinExistence type="inferred from homology"/>
<comment type="subcellular location">
    <subcellularLocation>
        <location evidence="1 10">Cytoplasm</location>
    </subcellularLocation>
</comment>
<keyword evidence="13" id="KW-1185">Reference proteome</keyword>
<dbReference type="GO" id="GO:0017148">
    <property type="term" value="P:negative regulation of translation"/>
    <property type="evidence" value="ECO:0007669"/>
    <property type="project" value="UniProtKB-UniRule"/>
</dbReference>
<comment type="similarity">
    <text evidence="2 10">Belongs to the CAF20 family.</text>
</comment>
<dbReference type="FunCoup" id="G0VB13">
    <property type="interactions" value="403"/>
</dbReference>
<gene>
    <name evidence="12" type="primary">NCAS0B00520</name>
    <name evidence="12" type="ordered locus">NCAS_0B00520</name>
</gene>
<dbReference type="OrthoDB" id="3995390at2759"/>
<feature type="compositionally biased region" description="Basic residues" evidence="11">
    <location>
        <begin position="52"/>
        <end position="71"/>
    </location>
</feature>
<dbReference type="GO" id="GO:0003743">
    <property type="term" value="F:translation initiation factor activity"/>
    <property type="evidence" value="ECO:0007669"/>
    <property type="project" value="UniProtKB-KW"/>
</dbReference>
<dbReference type="AlphaFoldDB" id="G0VB13"/>
<dbReference type="Pfam" id="PF17052">
    <property type="entry name" value="CAF20"/>
    <property type="match status" value="1"/>
</dbReference>
<dbReference type="GO" id="GO:0008190">
    <property type="term" value="F:eukaryotic initiation factor 4E binding"/>
    <property type="evidence" value="ECO:0007669"/>
    <property type="project" value="EnsemblFungi"/>
</dbReference>
<dbReference type="RefSeq" id="XP_003674513.1">
    <property type="nucleotide sequence ID" value="XM_003674465.1"/>
</dbReference>
<evidence type="ECO:0000256" key="2">
    <source>
        <dbReference type="ARBA" id="ARBA00006057"/>
    </source>
</evidence>
<evidence type="ECO:0000256" key="1">
    <source>
        <dbReference type="ARBA" id="ARBA00004496"/>
    </source>
</evidence>
<protein>
    <recommendedName>
        <fullName evidence="3 10">Cap-associated protein CAF20</fullName>
    </recommendedName>
</protein>
<keyword evidence="9 10" id="KW-0652">Protein synthesis inhibitor</keyword>